<evidence type="ECO:0000256" key="5">
    <source>
        <dbReference type="ARBA" id="ARBA00022927"/>
    </source>
</evidence>
<name>A0A9N7NC52_STRHE</name>
<evidence type="ECO:0000256" key="2">
    <source>
        <dbReference type="ARBA" id="ARBA00009063"/>
    </source>
</evidence>
<keyword evidence="7" id="KW-0175">Coiled coil</keyword>
<dbReference type="GO" id="GO:0005886">
    <property type="term" value="C:plasma membrane"/>
    <property type="evidence" value="ECO:0007669"/>
    <property type="project" value="TreeGrafter"/>
</dbReference>
<comment type="subcellular location">
    <subcellularLocation>
        <location evidence="1">Membrane</location>
        <topology evidence="1">Single-pass type IV membrane protein</topology>
    </subcellularLocation>
</comment>
<accession>A0A9N7NC52</accession>
<reference evidence="11" key="1">
    <citation type="submission" date="2019-12" db="EMBL/GenBank/DDBJ databases">
        <authorList>
            <person name="Scholes J."/>
        </authorList>
    </citation>
    <scope>NUCLEOTIDE SEQUENCE</scope>
</reference>
<keyword evidence="3" id="KW-0813">Transport</keyword>
<dbReference type="SUPFAM" id="SSF58038">
    <property type="entry name" value="SNARE fusion complex"/>
    <property type="match status" value="1"/>
</dbReference>
<comment type="caution">
    <text evidence="11">The sequence shown here is derived from an EMBL/GenBank/DDBJ whole genome shotgun (WGS) entry which is preliminary data.</text>
</comment>
<dbReference type="CDD" id="cd15841">
    <property type="entry name" value="SNARE_Qc"/>
    <property type="match status" value="1"/>
</dbReference>
<dbReference type="GO" id="GO:0005484">
    <property type="term" value="F:SNAP receptor activity"/>
    <property type="evidence" value="ECO:0007669"/>
    <property type="project" value="InterPro"/>
</dbReference>
<keyword evidence="12" id="KW-1185">Reference proteome</keyword>
<dbReference type="PANTHER" id="PTHR19305">
    <property type="entry name" value="SYNAPTOSOMAL ASSOCIATED PROTEIN"/>
    <property type="match status" value="1"/>
</dbReference>
<feature type="transmembrane region" description="Helical" evidence="9">
    <location>
        <begin position="240"/>
        <end position="261"/>
    </location>
</feature>
<evidence type="ECO:0000256" key="3">
    <source>
        <dbReference type="ARBA" id="ARBA00022448"/>
    </source>
</evidence>
<keyword evidence="8 9" id="KW-0472">Membrane</keyword>
<evidence type="ECO:0000313" key="12">
    <source>
        <dbReference type="Proteomes" id="UP001153555"/>
    </source>
</evidence>
<dbReference type="OrthoDB" id="29755at2759"/>
<dbReference type="SMART" id="SM00397">
    <property type="entry name" value="t_SNARE"/>
    <property type="match status" value="1"/>
</dbReference>
<organism evidence="11 12">
    <name type="scientific">Striga hermonthica</name>
    <name type="common">Purple witchweed</name>
    <name type="synonym">Buchnera hermonthica</name>
    <dbReference type="NCBI Taxonomy" id="68872"/>
    <lineage>
        <taxon>Eukaryota</taxon>
        <taxon>Viridiplantae</taxon>
        <taxon>Streptophyta</taxon>
        <taxon>Embryophyta</taxon>
        <taxon>Tracheophyta</taxon>
        <taxon>Spermatophyta</taxon>
        <taxon>Magnoliopsida</taxon>
        <taxon>eudicotyledons</taxon>
        <taxon>Gunneridae</taxon>
        <taxon>Pentapetalae</taxon>
        <taxon>asterids</taxon>
        <taxon>lamiids</taxon>
        <taxon>Lamiales</taxon>
        <taxon>Orobanchaceae</taxon>
        <taxon>Buchnereae</taxon>
        <taxon>Striga</taxon>
    </lineage>
</organism>
<evidence type="ECO:0000256" key="6">
    <source>
        <dbReference type="ARBA" id="ARBA00022989"/>
    </source>
</evidence>
<dbReference type="FunFam" id="1.20.5.110:FF:000006">
    <property type="entry name" value="Syntaxin 6"/>
    <property type="match status" value="1"/>
</dbReference>
<evidence type="ECO:0000256" key="8">
    <source>
        <dbReference type="ARBA" id="ARBA00023136"/>
    </source>
</evidence>
<dbReference type="Pfam" id="PF05739">
    <property type="entry name" value="SNARE"/>
    <property type="match status" value="1"/>
</dbReference>
<keyword evidence="5" id="KW-0653">Protein transport</keyword>
<dbReference type="PROSITE" id="PS50192">
    <property type="entry name" value="T_SNARE"/>
    <property type="match status" value="1"/>
</dbReference>
<dbReference type="EMBL" id="CACSLK010027751">
    <property type="protein sequence ID" value="CAA0827296.1"/>
    <property type="molecule type" value="Genomic_DNA"/>
</dbReference>
<gene>
    <name evidence="11" type="ORF">SHERM_22991</name>
</gene>
<dbReference type="Gene3D" id="1.20.5.110">
    <property type="match status" value="1"/>
</dbReference>
<evidence type="ECO:0000256" key="7">
    <source>
        <dbReference type="ARBA" id="ARBA00023054"/>
    </source>
</evidence>
<keyword evidence="4 9" id="KW-0812">Transmembrane</keyword>
<dbReference type="GO" id="GO:0006886">
    <property type="term" value="P:intracellular protein transport"/>
    <property type="evidence" value="ECO:0007669"/>
    <property type="project" value="InterPro"/>
</dbReference>
<feature type="domain" description="T-SNARE coiled-coil homology" evidence="10">
    <location>
        <begin position="168"/>
        <end position="230"/>
    </location>
</feature>
<dbReference type="AlphaFoldDB" id="A0A9N7NC52"/>
<protein>
    <submittedName>
        <fullName evidence="11">Syntaxin-71</fullName>
    </submittedName>
</protein>
<evidence type="ECO:0000256" key="1">
    <source>
        <dbReference type="ARBA" id="ARBA00004211"/>
    </source>
</evidence>
<evidence type="ECO:0000259" key="10">
    <source>
        <dbReference type="PROSITE" id="PS50192"/>
    </source>
</evidence>
<dbReference type="InterPro" id="IPR006012">
    <property type="entry name" value="Syntaxin/epimorphin_CS"/>
</dbReference>
<proteinExistence type="inferred from homology"/>
<evidence type="ECO:0000256" key="9">
    <source>
        <dbReference type="SAM" id="Phobius"/>
    </source>
</evidence>
<comment type="similarity">
    <text evidence="2">Belongs to the syntaxin family.</text>
</comment>
<dbReference type="Proteomes" id="UP001153555">
    <property type="component" value="Unassembled WGS sequence"/>
</dbReference>
<dbReference type="PANTHER" id="PTHR19305:SF35">
    <property type="entry name" value="SYNTAXIN-72"/>
    <property type="match status" value="1"/>
</dbReference>
<dbReference type="PROSITE" id="PS00914">
    <property type="entry name" value="SYNTAXIN"/>
    <property type="match status" value="1"/>
</dbReference>
<keyword evidence="6 9" id="KW-1133">Transmembrane helix</keyword>
<dbReference type="InterPro" id="IPR000727">
    <property type="entry name" value="T_SNARE_dom"/>
</dbReference>
<evidence type="ECO:0000256" key="4">
    <source>
        <dbReference type="ARBA" id="ARBA00022692"/>
    </source>
</evidence>
<sequence>MSVIDILFRIDDICKKYDKYDVEKQRSINASSDDAFARLYSSFESQIEAIIRKSELAQMETNRATLVALNAEVRRTKARLLDEVPKLQKLAQKKVKNLSREELEARTDLVLALPERIQAIPDGSRSAFKQSAWSASNKNIKFDSSDGHFDNDFFEQTEESSQFRQEYEMRKLKQDQGLEVISDGLDMLKNLAKDMNEELDRQVPLIDEIDTKVDTATSDLKRNNVRLKETLTRVRSTQNFCIDIILLCILLGIALYLYNILR</sequence>
<evidence type="ECO:0000313" key="11">
    <source>
        <dbReference type="EMBL" id="CAA0827296.1"/>
    </source>
</evidence>